<accession>A0A2S7WIK9</accession>
<dbReference type="AlphaFoldDB" id="A0A2S7WIK9"/>
<evidence type="ECO:0000256" key="5">
    <source>
        <dbReference type="ARBA" id="ARBA00023315"/>
    </source>
</evidence>
<gene>
    <name evidence="9" type="ORF">BTO16_15015</name>
</gene>
<keyword evidence="7" id="KW-0472">Membrane</keyword>
<dbReference type="RefSeq" id="WP_105022468.1">
    <property type="nucleotide sequence ID" value="NZ_MSCM01000002.1"/>
</dbReference>
<sequence>MKYLKLPFLFIWRIWFYVLILGTLILLSPFLFILSAKEEYYPTFWKLIRVWAKFLLLAMGFRLQVQNDQDTDIHKSYMFCPNHASLMDAFVLIALSKNPIVFVGKHELVKIPVFGFFYKRIVILVDRNNPESRKKVYESAKKRLQNGISMAIFPEGLVPTENIVLAPFKNGAFSLAIEFNMPIVPQIYYDCKRLFSWDFFKGSPGVFRIHQHAFIETKDLEMDAMQNLKEQVFKMMEDDLLSDEKYMNDTNRPNNEREFKSPL</sequence>
<reference evidence="9 10" key="1">
    <citation type="submission" date="2016-12" db="EMBL/GenBank/DDBJ databases">
        <title>Trade-off between light-utilization and light-protection in marine flavobacteria.</title>
        <authorList>
            <person name="Kumagai Y."/>
            <person name="Yoshizawa S."/>
            <person name="Kogure K."/>
            <person name="Iwasaki W."/>
        </authorList>
    </citation>
    <scope>NUCLEOTIDE SEQUENCE [LARGE SCALE GENOMIC DNA]</scope>
    <source>
        <strain evidence="9 10">ATCC 43844</strain>
    </source>
</reference>
<keyword evidence="3 9" id="KW-0808">Transferase</keyword>
<dbReference type="SUPFAM" id="SSF69593">
    <property type="entry name" value="Glycerol-3-phosphate (1)-acyltransferase"/>
    <property type="match status" value="1"/>
</dbReference>
<dbReference type="Pfam" id="PF01553">
    <property type="entry name" value="Acyltransferase"/>
    <property type="match status" value="1"/>
</dbReference>
<evidence type="ECO:0000256" key="3">
    <source>
        <dbReference type="ARBA" id="ARBA00022679"/>
    </source>
</evidence>
<protein>
    <submittedName>
        <fullName evidence="9">1-acyl-sn-glycerol-3-phosphate acyltransferase</fullName>
    </submittedName>
</protein>
<dbReference type="PANTHER" id="PTHR10434">
    <property type="entry name" value="1-ACYL-SN-GLYCEROL-3-PHOSPHATE ACYLTRANSFERASE"/>
    <property type="match status" value="1"/>
</dbReference>
<keyword evidence="5 9" id="KW-0012">Acyltransferase</keyword>
<comment type="caution">
    <text evidence="9">The sequence shown here is derived from an EMBL/GenBank/DDBJ whole genome shotgun (WGS) entry which is preliminary data.</text>
</comment>
<dbReference type="SMART" id="SM00563">
    <property type="entry name" value="PlsC"/>
    <property type="match status" value="1"/>
</dbReference>
<dbReference type="PANTHER" id="PTHR10434:SF64">
    <property type="entry name" value="1-ACYL-SN-GLYCEROL-3-PHOSPHATE ACYLTRANSFERASE-RELATED"/>
    <property type="match status" value="1"/>
</dbReference>
<evidence type="ECO:0000256" key="6">
    <source>
        <dbReference type="SAM" id="MobiDB-lite"/>
    </source>
</evidence>
<organism evidence="9 10">
    <name type="scientific">Polaribacter glomeratus</name>
    <dbReference type="NCBI Taxonomy" id="102"/>
    <lineage>
        <taxon>Bacteria</taxon>
        <taxon>Pseudomonadati</taxon>
        <taxon>Bacteroidota</taxon>
        <taxon>Flavobacteriia</taxon>
        <taxon>Flavobacteriales</taxon>
        <taxon>Flavobacteriaceae</taxon>
    </lineage>
</organism>
<evidence type="ECO:0000256" key="4">
    <source>
        <dbReference type="ARBA" id="ARBA00023098"/>
    </source>
</evidence>
<evidence type="ECO:0000313" key="10">
    <source>
        <dbReference type="Proteomes" id="UP000239068"/>
    </source>
</evidence>
<feature type="transmembrane region" description="Helical" evidence="7">
    <location>
        <begin position="14"/>
        <end position="35"/>
    </location>
</feature>
<evidence type="ECO:0000256" key="7">
    <source>
        <dbReference type="SAM" id="Phobius"/>
    </source>
</evidence>
<name>A0A2S7WIK9_9FLAO</name>
<keyword evidence="7" id="KW-0812">Transmembrane</keyword>
<dbReference type="InterPro" id="IPR002123">
    <property type="entry name" value="Plipid/glycerol_acylTrfase"/>
</dbReference>
<dbReference type="Proteomes" id="UP000239068">
    <property type="component" value="Unassembled WGS sequence"/>
</dbReference>
<feature type="domain" description="Phospholipid/glycerol acyltransferase" evidence="8">
    <location>
        <begin position="77"/>
        <end position="191"/>
    </location>
</feature>
<feature type="compositionally biased region" description="Basic and acidic residues" evidence="6">
    <location>
        <begin position="254"/>
        <end position="263"/>
    </location>
</feature>
<dbReference type="OrthoDB" id="9803035at2"/>
<evidence type="ECO:0000256" key="2">
    <source>
        <dbReference type="ARBA" id="ARBA00022516"/>
    </source>
</evidence>
<evidence type="ECO:0000259" key="8">
    <source>
        <dbReference type="SMART" id="SM00563"/>
    </source>
</evidence>
<proteinExistence type="predicted"/>
<feature type="region of interest" description="Disordered" evidence="6">
    <location>
        <begin position="244"/>
        <end position="263"/>
    </location>
</feature>
<dbReference type="EMBL" id="MSCM01000002">
    <property type="protein sequence ID" value="PQJ77151.1"/>
    <property type="molecule type" value="Genomic_DNA"/>
</dbReference>
<comment type="pathway">
    <text evidence="1">Lipid metabolism.</text>
</comment>
<keyword evidence="4" id="KW-0443">Lipid metabolism</keyword>
<dbReference type="GO" id="GO:0006654">
    <property type="term" value="P:phosphatidic acid biosynthetic process"/>
    <property type="evidence" value="ECO:0007669"/>
    <property type="project" value="TreeGrafter"/>
</dbReference>
<keyword evidence="2" id="KW-0444">Lipid biosynthesis</keyword>
<keyword evidence="7" id="KW-1133">Transmembrane helix</keyword>
<dbReference type="GO" id="GO:0003841">
    <property type="term" value="F:1-acylglycerol-3-phosphate O-acyltransferase activity"/>
    <property type="evidence" value="ECO:0007669"/>
    <property type="project" value="TreeGrafter"/>
</dbReference>
<dbReference type="CDD" id="cd07989">
    <property type="entry name" value="LPLAT_AGPAT-like"/>
    <property type="match status" value="1"/>
</dbReference>
<evidence type="ECO:0000313" key="9">
    <source>
        <dbReference type="EMBL" id="PQJ77151.1"/>
    </source>
</evidence>
<keyword evidence="10" id="KW-1185">Reference proteome</keyword>
<evidence type="ECO:0000256" key="1">
    <source>
        <dbReference type="ARBA" id="ARBA00005189"/>
    </source>
</evidence>